<reference evidence="2 3" key="1">
    <citation type="submission" date="2020-08" db="EMBL/GenBank/DDBJ databases">
        <title>Genomic Encyclopedia of Type Strains, Phase IV (KMG-IV): sequencing the most valuable type-strain genomes for metagenomic binning, comparative biology and taxonomic classification.</title>
        <authorList>
            <person name="Goeker M."/>
        </authorList>
    </citation>
    <scope>NUCLEOTIDE SEQUENCE [LARGE SCALE GENOMIC DNA]</scope>
    <source>
        <strain evidence="2 3">DSM 29007</strain>
    </source>
</reference>
<evidence type="ECO:0000313" key="3">
    <source>
        <dbReference type="Proteomes" id="UP000582837"/>
    </source>
</evidence>
<accession>A0A841GYV7</accession>
<sequence length="164" mass="17684">MTLITCRECGGTLSDTSPACPHCGAPALHAARGHGVIGKIYIVCCYLAAALFTFSALLFLLLPLTSEPSIRDTAEPGMILVGFVPIILLTIACARGVQRFRRWGWWLATGISALVVLSCLAVMVMPSQGGAGTDPAQVRTGGLFFVLLHAPFLLYFWSRRRDFV</sequence>
<protein>
    <recommendedName>
        <fullName evidence="4">Zinc ribbon domain-containing protein</fullName>
    </recommendedName>
</protein>
<keyword evidence="3" id="KW-1185">Reference proteome</keyword>
<feature type="transmembrane region" description="Helical" evidence="1">
    <location>
        <begin position="136"/>
        <end position="157"/>
    </location>
</feature>
<feature type="transmembrane region" description="Helical" evidence="1">
    <location>
        <begin position="77"/>
        <end position="97"/>
    </location>
</feature>
<keyword evidence="1" id="KW-1133">Transmembrane helix</keyword>
<dbReference type="RefSeq" id="WP_170033256.1">
    <property type="nucleotide sequence ID" value="NZ_JABDTL010000001.1"/>
</dbReference>
<proteinExistence type="predicted"/>
<keyword evidence="1" id="KW-0812">Transmembrane</keyword>
<keyword evidence="1" id="KW-0472">Membrane</keyword>
<feature type="transmembrane region" description="Helical" evidence="1">
    <location>
        <begin position="40"/>
        <end position="65"/>
    </location>
</feature>
<dbReference type="AlphaFoldDB" id="A0A841GYV7"/>
<gene>
    <name evidence="2" type="ORF">HNQ61_002501</name>
</gene>
<evidence type="ECO:0000256" key="1">
    <source>
        <dbReference type="SAM" id="Phobius"/>
    </source>
</evidence>
<comment type="caution">
    <text evidence="2">The sequence shown here is derived from an EMBL/GenBank/DDBJ whole genome shotgun (WGS) entry which is preliminary data.</text>
</comment>
<dbReference type="EMBL" id="JACHIA010000006">
    <property type="protein sequence ID" value="MBB6070879.1"/>
    <property type="molecule type" value="Genomic_DNA"/>
</dbReference>
<feature type="transmembrane region" description="Helical" evidence="1">
    <location>
        <begin position="104"/>
        <end position="124"/>
    </location>
</feature>
<evidence type="ECO:0008006" key="4">
    <source>
        <dbReference type="Google" id="ProtNLM"/>
    </source>
</evidence>
<name>A0A841GYV7_9BACT</name>
<organism evidence="2 3">
    <name type="scientific">Longimicrobium terrae</name>
    <dbReference type="NCBI Taxonomy" id="1639882"/>
    <lineage>
        <taxon>Bacteria</taxon>
        <taxon>Pseudomonadati</taxon>
        <taxon>Gemmatimonadota</taxon>
        <taxon>Longimicrobiia</taxon>
        <taxon>Longimicrobiales</taxon>
        <taxon>Longimicrobiaceae</taxon>
        <taxon>Longimicrobium</taxon>
    </lineage>
</organism>
<evidence type="ECO:0000313" key="2">
    <source>
        <dbReference type="EMBL" id="MBB6070879.1"/>
    </source>
</evidence>
<dbReference type="Proteomes" id="UP000582837">
    <property type="component" value="Unassembled WGS sequence"/>
</dbReference>